<evidence type="ECO:0000313" key="1">
    <source>
        <dbReference type="EMBL" id="KDO41039.1"/>
    </source>
</evidence>
<dbReference type="SUPFAM" id="SSF81383">
    <property type="entry name" value="F-box domain"/>
    <property type="match status" value="1"/>
</dbReference>
<evidence type="ECO:0000313" key="2">
    <source>
        <dbReference type="Proteomes" id="UP000027120"/>
    </source>
</evidence>
<proteinExistence type="predicted"/>
<dbReference type="EMBL" id="KK785730">
    <property type="protein sequence ID" value="KDO41039.1"/>
    <property type="molecule type" value="Genomic_DNA"/>
</dbReference>
<keyword evidence="2" id="KW-1185">Reference proteome</keyword>
<dbReference type="InterPro" id="IPR036047">
    <property type="entry name" value="F-box-like_dom_sf"/>
</dbReference>
<dbReference type="Proteomes" id="UP000027120">
    <property type="component" value="Unassembled WGS sequence"/>
</dbReference>
<evidence type="ECO:0008006" key="3">
    <source>
        <dbReference type="Google" id="ProtNLM"/>
    </source>
</evidence>
<accession>A0A067DDG3</accession>
<gene>
    <name evidence="1" type="ORF">CISIN_1g041093mg</name>
</gene>
<dbReference type="Gene3D" id="1.20.1280.50">
    <property type="match status" value="1"/>
</dbReference>
<feature type="non-terminal residue" evidence="1">
    <location>
        <position position="1"/>
    </location>
</feature>
<reference evidence="1 2" key="1">
    <citation type="submission" date="2014-04" db="EMBL/GenBank/DDBJ databases">
        <authorList>
            <consortium name="International Citrus Genome Consortium"/>
            <person name="Gmitter F."/>
            <person name="Chen C."/>
            <person name="Farmerie W."/>
            <person name="Harkins T."/>
            <person name="Desany B."/>
            <person name="Mohiuddin M."/>
            <person name="Kodira C."/>
            <person name="Borodovsky M."/>
            <person name="Lomsadze A."/>
            <person name="Burns P."/>
            <person name="Jenkins J."/>
            <person name="Prochnik S."/>
            <person name="Shu S."/>
            <person name="Chapman J."/>
            <person name="Pitluck S."/>
            <person name="Schmutz J."/>
            <person name="Rokhsar D."/>
        </authorList>
    </citation>
    <scope>NUCLEOTIDE SEQUENCE</scope>
</reference>
<protein>
    <recommendedName>
        <fullName evidence="3">F-box domain-containing protein</fullName>
    </recommendedName>
</protein>
<dbReference type="SMR" id="A0A067DDG3"/>
<sequence length="99" mass="12253">FYFMKRMDLDSLVTTRDNQKMKKEEQVKEIGLTNLDENLLFEVLKHRDARTLVRTIYFNKLWHKMAQDERLWKYEVHLSLSLLFIRYHEMMTVRDLTKQ</sequence>
<organism evidence="1 2">
    <name type="scientific">Citrus sinensis</name>
    <name type="common">Sweet orange</name>
    <name type="synonym">Citrus aurantium var. sinensis</name>
    <dbReference type="NCBI Taxonomy" id="2711"/>
    <lineage>
        <taxon>Eukaryota</taxon>
        <taxon>Viridiplantae</taxon>
        <taxon>Streptophyta</taxon>
        <taxon>Embryophyta</taxon>
        <taxon>Tracheophyta</taxon>
        <taxon>Spermatophyta</taxon>
        <taxon>Magnoliopsida</taxon>
        <taxon>eudicotyledons</taxon>
        <taxon>Gunneridae</taxon>
        <taxon>Pentapetalae</taxon>
        <taxon>rosids</taxon>
        <taxon>malvids</taxon>
        <taxon>Sapindales</taxon>
        <taxon>Rutaceae</taxon>
        <taxon>Aurantioideae</taxon>
        <taxon>Citrus</taxon>
    </lineage>
</organism>
<name>A0A067DDG3_CITSI</name>
<dbReference type="AlphaFoldDB" id="A0A067DDG3"/>